<dbReference type="SUPFAM" id="SSF54909">
    <property type="entry name" value="Dimeric alpha+beta barrel"/>
    <property type="match status" value="1"/>
</dbReference>
<feature type="domain" description="NIPSNAP" evidence="1">
    <location>
        <begin position="8"/>
        <end position="85"/>
    </location>
</feature>
<dbReference type="EMBL" id="CP073078">
    <property type="protein sequence ID" value="QUD90398.1"/>
    <property type="molecule type" value="Genomic_DNA"/>
</dbReference>
<sequence length="103" mass="11673">MSVYLHVTLEIRSKGLPDFLKAMEETAVPFLEKQGWRLAGAFIQSSGRLGTVIDLWELDDYQHYDRALAAFRSDPSFTAFKALVDETVLNETVVFAAKAPYMR</sequence>
<proteinExistence type="predicted"/>
<keyword evidence="3" id="KW-1185">Reference proteome</keyword>
<gene>
    <name evidence="2" type="ORF">KCG34_11295</name>
</gene>
<evidence type="ECO:0000259" key="1">
    <source>
        <dbReference type="Pfam" id="PF07978"/>
    </source>
</evidence>
<dbReference type="AlphaFoldDB" id="A0A975G4G2"/>
<dbReference type="InterPro" id="IPR011008">
    <property type="entry name" value="Dimeric_a/b-barrel"/>
</dbReference>
<name>A0A975G4G2_9CAUL</name>
<dbReference type="RefSeq" id="WP_211940449.1">
    <property type="nucleotide sequence ID" value="NZ_CP073078.1"/>
</dbReference>
<dbReference type="Proteomes" id="UP000676409">
    <property type="component" value="Chromosome"/>
</dbReference>
<dbReference type="Pfam" id="PF07978">
    <property type="entry name" value="NIPSNAP"/>
    <property type="match status" value="1"/>
</dbReference>
<evidence type="ECO:0000313" key="3">
    <source>
        <dbReference type="Proteomes" id="UP000676409"/>
    </source>
</evidence>
<organism evidence="2 3">
    <name type="scientific">Phenylobacterium montanum</name>
    <dbReference type="NCBI Taxonomy" id="2823693"/>
    <lineage>
        <taxon>Bacteria</taxon>
        <taxon>Pseudomonadati</taxon>
        <taxon>Pseudomonadota</taxon>
        <taxon>Alphaproteobacteria</taxon>
        <taxon>Caulobacterales</taxon>
        <taxon>Caulobacteraceae</taxon>
        <taxon>Phenylobacterium</taxon>
    </lineage>
</organism>
<evidence type="ECO:0000313" key="2">
    <source>
        <dbReference type="EMBL" id="QUD90398.1"/>
    </source>
</evidence>
<accession>A0A975G4G2</accession>
<dbReference type="KEGG" id="caul:KCG34_11295"/>
<dbReference type="InterPro" id="IPR012577">
    <property type="entry name" value="NIPSNAP"/>
</dbReference>
<dbReference type="Gene3D" id="3.30.70.100">
    <property type="match status" value="1"/>
</dbReference>
<protein>
    <submittedName>
        <fullName evidence="2">NIPSNAP family protein</fullName>
    </submittedName>
</protein>
<reference evidence="2" key="1">
    <citation type="submission" date="2021-04" db="EMBL/GenBank/DDBJ databases">
        <title>The complete genome sequence of Caulobacter sp. S6.</title>
        <authorList>
            <person name="Tang Y."/>
            <person name="Ouyang W."/>
            <person name="Liu Q."/>
            <person name="Huang B."/>
            <person name="Guo Z."/>
            <person name="Lei P."/>
        </authorList>
    </citation>
    <scope>NUCLEOTIDE SEQUENCE</scope>
    <source>
        <strain evidence="2">S6</strain>
    </source>
</reference>